<dbReference type="AlphaFoldDB" id="A0AB34K3U3"/>
<evidence type="ECO:0000256" key="1">
    <source>
        <dbReference type="SAM" id="MobiDB-lite"/>
    </source>
</evidence>
<keyword evidence="2" id="KW-0812">Transmembrane</keyword>
<evidence type="ECO:0000256" key="2">
    <source>
        <dbReference type="SAM" id="Phobius"/>
    </source>
</evidence>
<feature type="transmembrane region" description="Helical" evidence="2">
    <location>
        <begin position="173"/>
        <end position="203"/>
    </location>
</feature>
<organism evidence="3 4">
    <name type="scientific">Prymnesium parvum</name>
    <name type="common">Toxic golden alga</name>
    <dbReference type="NCBI Taxonomy" id="97485"/>
    <lineage>
        <taxon>Eukaryota</taxon>
        <taxon>Haptista</taxon>
        <taxon>Haptophyta</taxon>
        <taxon>Prymnesiophyceae</taxon>
        <taxon>Prymnesiales</taxon>
        <taxon>Prymnesiaceae</taxon>
        <taxon>Prymnesium</taxon>
    </lineage>
</organism>
<name>A0AB34K3U3_PRYPA</name>
<evidence type="ECO:0000313" key="4">
    <source>
        <dbReference type="Proteomes" id="UP001515480"/>
    </source>
</evidence>
<keyword evidence="2" id="KW-1133">Transmembrane helix</keyword>
<sequence>MARKKGKPDPVESSSEEEEEVEEVESEYAKRKKEKSRKAFMKLCRSALALVPLITVVSQQDFMYKERQSGVNAAKLVPLQLAVSGVLKWAKTSPTTLRNPVLHEYINMTARGLLTPYEYGLHNFGKKSKRAMPAEKTWSAAWKKSKSSLNRVAEGDAAMRALTSAPFPNVPLIGAYLLVPAALFAFLVPNLEYIVVVGCGMILQERRPPPPPRARAKGAYSAHPQSRLTRPVCSQGARGFGMEPQPELYVTGVAAVIGIICLDASKKKSEAAKAKRR</sequence>
<keyword evidence="2" id="KW-0472">Membrane</keyword>
<keyword evidence="4" id="KW-1185">Reference proteome</keyword>
<accession>A0AB34K3U3</accession>
<dbReference type="Proteomes" id="UP001515480">
    <property type="component" value="Unassembled WGS sequence"/>
</dbReference>
<feature type="region of interest" description="Disordered" evidence="1">
    <location>
        <begin position="1"/>
        <end position="30"/>
    </location>
</feature>
<reference evidence="3 4" key="1">
    <citation type="journal article" date="2024" name="Science">
        <title>Giant polyketide synthase enzymes in the biosynthesis of giant marine polyether toxins.</title>
        <authorList>
            <person name="Fallon T.R."/>
            <person name="Shende V.V."/>
            <person name="Wierzbicki I.H."/>
            <person name="Pendleton A.L."/>
            <person name="Watervoot N.F."/>
            <person name="Auber R.P."/>
            <person name="Gonzalez D.J."/>
            <person name="Wisecaver J.H."/>
            <person name="Moore B.S."/>
        </authorList>
    </citation>
    <scope>NUCLEOTIDE SEQUENCE [LARGE SCALE GENOMIC DNA]</scope>
    <source>
        <strain evidence="3 4">12B1</strain>
    </source>
</reference>
<evidence type="ECO:0000313" key="3">
    <source>
        <dbReference type="EMBL" id="KAL1527873.1"/>
    </source>
</evidence>
<proteinExistence type="predicted"/>
<dbReference type="EMBL" id="JBGBPQ010000002">
    <property type="protein sequence ID" value="KAL1527873.1"/>
    <property type="molecule type" value="Genomic_DNA"/>
</dbReference>
<gene>
    <name evidence="3" type="ORF">AB1Y20_009249</name>
</gene>
<comment type="caution">
    <text evidence="3">The sequence shown here is derived from an EMBL/GenBank/DDBJ whole genome shotgun (WGS) entry which is preliminary data.</text>
</comment>
<protein>
    <submittedName>
        <fullName evidence="3">Uncharacterized protein</fullName>
    </submittedName>
</protein>
<feature type="compositionally biased region" description="Acidic residues" evidence="1">
    <location>
        <begin position="14"/>
        <end position="26"/>
    </location>
</feature>